<dbReference type="InterPro" id="IPR033031">
    <property type="entry name" value="Scc2/Nipped-B"/>
</dbReference>
<feature type="compositionally biased region" description="Basic and acidic residues" evidence="2">
    <location>
        <begin position="812"/>
        <end position="828"/>
    </location>
</feature>
<keyword evidence="3" id="KW-0812">Transmembrane</keyword>
<dbReference type="GO" id="GO:0071169">
    <property type="term" value="P:establishment of protein localization to chromatin"/>
    <property type="evidence" value="ECO:0007669"/>
    <property type="project" value="TreeGrafter"/>
</dbReference>
<accession>A0A183SJY6</accession>
<reference evidence="5 6" key="2">
    <citation type="submission" date="2018-11" db="EMBL/GenBank/DDBJ databases">
        <authorList>
            <consortium name="Pathogen Informatics"/>
        </authorList>
    </citation>
    <scope>NUCLEOTIDE SEQUENCE [LARGE SCALE GENOMIC DNA]</scope>
    <source>
        <strain evidence="5 6">NST_G2</strain>
    </source>
</reference>
<keyword evidence="3" id="KW-1133">Transmembrane helix</keyword>
<dbReference type="GO" id="GO:0061775">
    <property type="term" value="F:cohesin loader activity"/>
    <property type="evidence" value="ECO:0007669"/>
    <property type="project" value="InterPro"/>
</dbReference>
<reference evidence="7" key="1">
    <citation type="submission" date="2016-06" db="UniProtKB">
        <authorList>
            <consortium name="WormBaseParasite"/>
        </authorList>
    </citation>
    <scope>IDENTIFICATION</scope>
</reference>
<feature type="compositionally biased region" description="Basic and acidic residues" evidence="2">
    <location>
        <begin position="956"/>
        <end position="979"/>
    </location>
</feature>
<name>A0A183SJY6_SCHSO</name>
<dbReference type="STRING" id="70667.A0A183SJY6"/>
<feature type="compositionally biased region" description="Low complexity" evidence="2">
    <location>
        <begin position="371"/>
        <end position="392"/>
    </location>
</feature>
<evidence type="ECO:0000259" key="4">
    <source>
        <dbReference type="Pfam" id="PF12830"/>
    </source>
</evidence>
<dbReference type="InterPro" id="IPR024986">
    <property type="entry name" value="Nipped-B_C"/>
</dbReference>
<dbReference type="Proteomes" id="UP000275846">
    <property type="component" value="Unassembled WGS sequence"/>
</dbReference>
<feature type="compositionally biased region" description="Basic and acidic residues" evidence="2">
    <location>
        <begin position="889"/>
        <end position="902"/>
    </location>
</feature>
<keyword evidence="3" id="KW-0472">Membrane</keyword>
<sequence length="1350" mass="146161">MPETQIPEIMRVLNIYALMSLFPNWVTFGTSLRDEVFDTLMFFAEGALRLGANADSTADAAQRPTGAVAATNSTKSQSSVTVDDVELGKKAIAGVSFLANRHDHLFCSNRLQTFFASILAGVPSVEVAAIADLQCIILDCLTNFLMDEEKQMITNDSDWARKRKNESLKELGDRREGRGSAVAQVYLPVVLDYCVLSPSATVRSKALSLVSTILRQGLVHPVQTIACLVCLQTDPEPVVRSRATQQLTEAEQKSPGFSAITNALAPFEAITGARFETATLKAALSPAINGRAGSCNDEVLSGAELILLILNYSLHSVVPDPRLPLPSRSSIQQSRVTTKVVIRALNGIRIGFRLQCLLANSSKSTLVRGASSSSSSSEPSSSSSSKQQQQQEQESEKASDPLRSGPIALNHAVYRILQSNRQHRRSLISSLLVLFDLEQTPGDPIHSRDSSRSMFGQPGSVCPKMRLEGGEGKTTTSEGAAVDGGNGIRNDLAELIYVSDQLAHFPYKFQDEVFYLARNVDLRVSSLGSSVVRAMHECLTSEPITNPDRHQRSQSHSDDFYDRKLTNLLEDAEVELFADINNPNTWSSCSGTAVREGLKPMERKLLERMNRAEVAALRSSARSVVIRNAPACLLLMSIRTYLKEAYDVTVAKLRSYSPSDPVKQWEKPISLSARCIQAEAYNRLLEIPVAVEHCALDRTWPVASLSFHPEDDSVMEAGGPSDLLLLRIFLLLHRQLLGTEDEGDLDLPIVGPSGDLPSETTTSRKVEAPANATASSSNSADKWPGGTGKGEPLAKLHPEKIAKLSSASSATVKDKLKASKTIHKETHSRPLASASDQTKEDGSKRGMALTSVRSASPRKSGPLKPKSSQVFTGIGAGVSAPKKHSTGSTEDRSVSTKSEHPSRPTKSVSGDAIKKEHKHLKRTRVTVDFSSLSSLESSDSLSSVEDVPSQKVVKKPKPEPSSAKDKSKCQKPSHSDPKEVVANAMSGKNVSSDNLAKKHSHSSTAESKKLNSQGSIGGGGNSVSKVNPPSSKVPMKSKEPFSRPTMDLAPLPSAMQSNDSRLKERRKHKVGAGANRRPESRPFRPETSKNPLPVKSFSSTTVTKKSIPKQSLSQTAAKAEAPAALSHHVASKGRAVRTEKVKPPLSKTPPVPPLLCPIPAEISHFAEALPPRLMCLVTFHSVMATLNHQKFHIVVVAPTSPAPHAHFRVFRGLSSAPAPRLSFSSLQLWVSRTFPTLAPRSLSTGSICRGGCLTRSLQSTFVLHNLLPPSLALLPLLKFFLLRCFVLTNFVFIQKNTTEKQNYAPLVQAAAPSNLELSSCSKVSGPVLLPTPTPSRSFLPFVIMLTRYLL</sequence>
<feature type="compositionally biased region" description="Low complexity" evidence="2">
    <location>
        <begin position="770"/>
        <end position="780"/>
    </location>
</feature>
<feature type="region of interest" description="Disordered" evidence="2">
    <location>
        <begin position="742"/>
        <end position="1146"/>
    </location>
</feature>
<evidence type="ECO:0000256" key="2">
    <source>
        <dbReference type="SAM" id="MobiDB-lite"/>
    </source>
</evidence>
<feature type="region of interest" description="Disordered" evidence="2">
    <location>
        <begin position="368"/>
        <end position="404"/>
    </location>
</feature>
<evidence type="ECO:0000256" key="3">
    <source>
        <dbReference type="SAM" id="Phobius"/>
    </source>
</evidence>
<dbReference type="PANTHER" id="PTHR21704">
    <property type="entry name" value="NIPPED-B-LIKE PROTEIN DELANGIN SCC2-RELATED"/>
    <property type="match status" value="1"/>
</dbReference>
<feature type="compositionally biased region" description="Basic and acidic residues" evidence="2">
    <location>
        <begin position="1076"/>
        <end position="1087"/>
    </location>
</feature>
<feature type="compositionally biased region" description="Low complexity" evidence="2">
    <location>
        <begin position="1094"/>
        <end position="1105"/>
    </location>
</feature>
<keyword evidence="1" id="KW-0131">Cell cycle</keyword>
<feature type="compositionally biased region" description="Low complexity" evidence="2">
    <location>
        <begin position="1022"/>
        <end position="1034"/>
    </location>
</feature>
<dbReference type="GO" id="GO:0140588">
    <property type="term" value="P:chromatin looping"/>
    <property type="evidence" value="ECO:0007669"/>
    <property type="project" value="InterPro"/>
</dbReference>
<organism evidence="7">
    <name type="scientific">Schistocephalus solidus</name>
    <name type="common">Tapeworm</name>
    <dbReference type="NCBI Taxonomy" id="70667"/>
    <lineage>
        <taxon>Eukaryota</taxon>
        <taxon>Metazoa</taxon>
        <taxon>Spiralia</taxon>
        <taxon>Lophotrochozoa</taxon>
        <taxon>Platyhelminthes</taxon>
        <taxon>Cestoda</taxon>
        <taxon>Eucestoda</taxon>
        <taxon>Diphyllobothriidea</taxon>
        <taxon>Diphyllobothriidae</taxon>
        <taxon>Schistocephalus</taxon>
    </lineage>
</organism>
<dbReference type="WBParaSite" id="SSLN_0000468601-mRNA-1">
    <property type="protein sequence ID" value="SSLN_0000468601-mRNA-1"/>
    <property type="gene ID" value="SSLN_0000468601"/>
</dbReference>
<dbReference type="EMBL" id="UYSU01032904">
    <property type="protein sequence ID" value="VDL90919.1"/>
    <property type="molecule type" value="Genomic_DNA"/>
</dbReference>
<dbReference type="GO" id="GO:0090694">
    <property type="term" value="C:Scc2-Scc4 cohesin loading complex"/>
    <property type="evidence" value="ECO:0007669"/>
    <property type="project" value="TreeGrafter"/>
</dbReference>
<feature type="domain" description="Sister chromatid cohesion C-terminal" evidence="4">
    <location>
        <begin position="389"/>
        <end position="521"/>
    </location>
</feature>
<dbReference type="GO" id="GO:0010468">
    <property type="term" value="P:regulation of gene expression"/>
    <property type="evidence" value="ECO:0007669"/>
    <property type="project" value="InterPro"/>
</dbReference>
<dbReference type="OrthoDB" id="418242at2759"/>
<comment type="similarity">
    <text evidence="1">Belongs to the SCC2/Nipped-B family.</text>
</comment>
<keyword evidence="6" id="KW-1185">Reference proteome</keyword>
<feature type="compositionally biased region" description="Basic and acidic residues" evidence="2">
    <location>
        <begin position="792"/>
        <end position="802"/>
    </location>
</feature>
<comment type="subcellular location">
    <subcellularLocation>
        <location evidence="1">Nucleus</location>
    </subcellularLocation>
</comment>
<evidence type="ECO:0000256" key="1">
    <source>
        <dbReference type="RuleBase" id="RU364107"/>
    </source>
</evidence>
<feature type="transmembrane region" description="Helical" evidence="3">
    <location>
        <begin position="1271"/>
        <end position="1293"/>
    </location>
</feature>
<gene>
    <name evidence="5" type="ORF">SSLN_LOCUS4534</name>
</gene>
<feature type="domain" description="Sister chromatid cohesion C-terminal" evidence="4">
    <location>
        <begin position="180"/>
        <end position="257"/>
    </location>
</feature>
<dbReference type="Pfam" id="PF12830">
    <property type="entry name" value="Nipped-B_C"/>
    <property type="match status" value="2"/>
</dbReference>
<evidence type="ECO:0000313" key="6">
    <source>
        <dbReference type="Proteomes" id="UP000275846"/>
    </source>
</evidence>
<keyword evidence="1" id="KW-0539">Nucleus</keyword>
<protein>
    <recommendedName>
        <fullName evidence="1">Nipped-B protein</fullName>
    </recommendedName>
</protein>
<proteinExistence type="inferred from homology"/>
<dbReference type="GO" id="GO:0003682">
    <property type="term" value="F:chromatin binding"/>
    <property type="evidence" value="ECO:0007669"/>
    <property type="project" value="TreeGrafter"/>
</dbReference>
<dbReference type="PANTHER" id="PTHR21704:SF18">
    <property type="entry name" value="NIPPED-B-LIKE PROTEIN"/>
    <property type="match status" value="1"/>
</dbReference>
<keyword evidence="1" id="KW-0677">Repeat</keyword>
<dbReference type="GO" id="GO:0034087">
    <property type="term" value="P:establishment of mitotic sister chromatid cohesion"/>
    <property type="evidence" value="ECO:0007669"/>
    <property type="project" value="TreeGrafter"/>
</dbReference>
<feature type="compositionally biased region" description="Low complexity" evidence="2">
    <location>
        <begin position="930"/>
        <end position="951"/>
    </location>
</feature>
<dbReference type="GO" id="GO:1990414">
    <property type="term" value="P:replication-born double-strand break repair via sister chromatid exchange"/>
    <property type="evidence" value="ECO:0007669"/>
    <property type="project" value="TreeGrafter"/>
</dbReference>
<feature type="compositionally biased region" description="Basic residues" evidence="2">
    <location>
        <begin position="915"/>
        <end position="924"/>
    </location>
</feature>
<evidence type="ECO:0000313" key="7">
    <source>
        <dbReference type="WBParaSite" id="SSLN_0000468601-mRNA-1"/>
    </source>
</evidence>
<evidence type="ECO:0000313" key="5">
    <source>
        <dbReference type="EMBL" id="VDL90919.1"/>
    </source>
</evidence>